<feature type="chain" id="PRO_5047306121" description="Outer membrane protein with beta-barrel domain" evidence="1">
    <location>
        <begin position="24"/>
        <end position="256"/>
    </location>
</feature>
<reference evidence="3" key="1">
    <citation type="journal article" date="2019" name="Int. J. Syst. Evol. Microbiol.">
        <title>The Global Catalogue of Microorganisms (GCM) 10K type strain sequencing project: providing services to taxonomists for standard genome sequencing and annotation.</title>
        <authorList>
            <consortium name="The Broad Institute Genomics Platform"/>
            <consortium name="The Broad Institute Genome Sequencing Center for Infectious Disease"/>
            <person name="Wu L."/>
            <person name="Ma J."/>
        </authorList>
    </citation>
    <scope>NUCLEOTIDE SEQUENCE [LARGE SCALE GENOMIC DNA]</scope>
    <source>
        <strain evidence="3">KCTC 52232</strain>
    </source>
</reference>
<proteinExistence type="predicted"/>
<dbReference type="RefSeq" id="WP_377128393.1">
    <property type="nucleotide sequence ID" value="NZ_JBHUHN010000001.1"/>
</dbReference>
<dbReference type="PROSITE" id="PS51257">
    <property type="entry name" value="PROKAR_LIPOPROTEIN"/>
    <property type="match status" value="1"/>
</dbReference>
<protein>
    <recommendedName>
        <fullName evidence="4">Outer membrane protein with beta-barrel domain</fullName>
    </recommendedName>
</protein>
<gene>
    <name evidence="2" type="ORF">ACFSYC_13260</name>
</gene>
<dbReference type="EMBL" id="JBHUON010000016">
    <property type="protein sequence ID" value="MFD2865661.1"/>
    <property type="molecule type" value="Genomic_DNA"/>
</dbReference>
<evidence type="ECO:0008006" key="4">
    <source>
        <dbReference type="Google" id="ProtNLM"/>
    </source>
</evidence>
<evidence type="ECO:0000313" key="3">
    <source>
        <dbReference type="Proteomes" id="UP001597601"/>
    </source>
</evidence>
<sequence length="256" mass="28798">MNNKTLLALCLLAAVFTSCTRLYSPALFHNDIAYQPKPASFDKEKMATYVSAGLDAHASPGYNDVLLSGQLNLSQGFTTDKFNFSYGGFASFGDYQAGEYADTKAPDYFKNKFFGAVGGRVSMNTYVNNDRVDVRIIGIEAAYSHEFGSYADFRNSVKDLSGFYVDPRVNLITVGLTTEVIFHNRDNKDLQHGIRGFLGTTLGKNQLYDTHYQDDQSTVRMLRNIFPKASYYFKYYKYFGTIEVGSAVFLRVGYQF</sequence>
<comment type="caution">
    <text evidence="2">The sequence shown here is derived from an EMBL/GenBank/DDBJ whole genome shotgun (WGS) entry which is preliminary data.</text>
</comment>
<accession>A0ABW5XQK4</accession>
<keyword evidence="3" id="KW-1185">Reference proteome</keyword>
<dbReference type="Proteomes" id="UP001597601">
    <property type="component" value="Unassembled WGS sequence"/>
</dbReference>
<evidence type="ECO:0000313" key="2">
    <source>
        <dbReference type="EMBL" id="MFD2865661.1"/>
    </source>
</evidence>
<evidence type="ECO:0000256" key="1">
    <source>
        <dbReference type="SAM" id="SignalP"/>
    </source>
</evidence>
<feature type="signal peptide" evidence="1">
    <location>
        <begin position="1"/>
        <end position="23"/>
    </location>
</feature>
<name>A0ABW5XQK4_9SPHI</name>
<organism evidence="2 3">
    <name type="scientific">Mucilaginibacter antarcticus</name>
    <dbReference type="NCBI Taxonomy" id="1855725"/>
    <lineage>
        <taxon>Bacteria</taxon>
        <taxon>Pseudomonadati</taxon>
        <taxon>Bacteroidota</taxon>
        <taxon>Sphingobacteriia</taxon>
        <taxon>Sphingobacteriales</taxon>
        <taxon>Sphingobacteriaceae</taxon>
        <taxon>Mucilaginibacter</taxon>
    </lineage>
</organism>
<keyword evidence="1" id="KW-0732">Signal</keyword>